<reference evidence="1" key="1">
    <citation type="journal article" date="2021" name="Proc. Natl. Acad. Sci. U.S.A.">
        <title>A Catalog of Tens of Thousands of Viruses from Human Metagenomes Reveals Hidden Associations with Chronic Diseases.</title>
        <authorList>
            <person name="Tisza M.J."/>
            <person name="Buck C.B."/>
        </authorList>
    </citation>
    <scope>NUCLEOTIDE SEQUENCE</scope>
    <source>
        <strain evidence="1">CttxG5</strain>
    </source>
</reference>
<protein>
    <submittedName>
        <fullName evidence="1">Uncharacterized protein</fullName>
    </submittedName>
</protein>
<evidence type="ECO:0000313" key="1">
    <source>
        <dbReference type="EMBL" id="DAD80220.1"/>
    </source>
</evidence>
<accession>A0A8S5MDC0</accession>
<proteinExistence type="predicted"/>
<organism evidence="1">
    <name type="scientific">Siphoviridae sp. cttxG5</name>
    <dbReference type="NCBI Taxonomy" id="2826498"/>
    <lineage>
        <taxon>Viruses</taxon>
        <taxon>Duplodnaviria</taxon>
        <taxon>Heunggongvirae</taxon>
        <taxon>Uroviricota</taxon>
        <taxon>Caudoviricetes</taxon>
    </lineage>
</organism>
<dbReference type="EMBL" id="BK014881">
    <property type="protein sequence ID" value="DAD80220.1"/>
    <property type="molecule type" value="Genomic_DNA"/>
</dbReference>
<sequence length="80" mass="9167">MAQKRFKLFSGIVLRVYYVSCSERKFRGKSKESVQNINEMQVVGMLVEQKKGTGFRQSPLLARHINCGFYSSIPYQDLGS</sequence>
<name>A0A8S5MDC0_9CAUD</name>